<dbReference type="InterPro" id="IPR056060">
    <property type="entry name" value="Tal_TT1_dom"/>
</dbReference>
<dbReference type="AlphaFoldDB" id="A0A511ZII6"/>
<evidence type="ECO:0000259" key="2">
    <source>
        <dbReference type="Pfam" id="PF24650"/>
    </source>
</evidence>
<dbReference type="Gene3D" id="3.55.50.40">
    <property type="match status" value="1"/>
</dbReference>
<dbReference type="Proteomes" id="UP000321558">
    <property type="component" value="Unassembled WGS sequence"/>
</dbReference>
<name>A0A511ZII6_9BACI</name>
<reference evidence="3 4" key="1">
    <citation type="submission" date="2019-07" db="EMBL/GenBank/DDBJ databases">
        <title>Whole genome shotgun sequence of Oceanobacillus sojae NBRC 105379.</title>
        <authorList>
            <person name="Hosoyama A."/>
            <person name="Uohara A."/>
            <person name="Ohji S."/>
            <person name="Ichikawa N."/>
        </authorList>
    </citation>
    <scope>NUCLEOTIDE SEQUENCE [LARGE SCALE GENOMIC DNA]</scope>
    <source>
        <strain evidence="3 4">NBRC 105379</strain>
    </source>
</reference>
<protein>
    <submittedName>
        <fullName evidence="3">Uncharacterized protein</fullName>
    </submittedName>
</protein>
<gene>
    <name evidence="3" type="ORF">OSO01_19970</name>
</gene>
<accession>A0A511ZII6</accession>
<sequence length="713" mass="79720">MYVVDLSNNEYMIQATHTITGELNANQSISMKILPTKTNRLFIDDISEMWSVVDNNDIEYKIVYCKKKGEGNQMTVDIKGIPLFFDVFDNDRIYERYDEHMTANVAFTHIFKDTEFTFVLVDSFPAVEWEGFGEGESKLETFKRALDRYGAEFRISGSTVFLEKQTGRDLSVMYRHRFNASNIVQENDAEENWTYIRGYGDYEDGEDAGWETAKLKGEYKSPLAKIIGKRHAPPLKDGRLKIAAEMDRKLRDIVNNSLKITITADIHDLRNQGYPIAQTQLGDRVFIIDERIGLNDEVRIVEQSVTKNWKGEVVDISLTFGTESLTKRYQSNMRTATKNINDILSGRKQIPLSSLDRRVQDISAIINGNNDSVFKYMPNGVIGWNGDDPNYMTRYVGDAIGFSIDGGKTYGTAMSAKLGIVADYITTGTLRSIIIEAVEIYGSKFYSENANSWLEIVGGNVHLELSTGSYVNLSPTGIYAYNTSGDLRFQADLSFVSSAAFGTVNTNVYLGSYTETRSVTYDSLGGDGAIDSYDYTDVRAKHFYGNKLEVNWGVGNVDHLYLSPRAAGEVRITAGQTTDTWLDLRSRGLYATYLDKNTNHGTGSDIYVRPTSSGELKITALNTTTTYRPIRAQRYLLPDGSSVFSAGALSLLSLHPSDNEGIDLIKGIDLLRYTNNGRPLYKINGNNIAIDDVVSILVKSVQELDTKLNQKGA</sequence>
<evidence type="ECO:0000313" key="4">
    <source>
        <dbReference type="Proteomes" id="UP000321558"/>
    </source>
</evidence>
<dbReference type="RefSeq" id="WP_186813619.1">
    <property type="nucleotide sequence ID" value="NZ_BJYM01000007.1"/>
</dbReference>
<dbReference type="Pfam" id="PF24650">
    <property type="entry name" value="TT1_Tal"/>
    <property type="match status" value="1"/>
</dbReference>
<organism evidence="3 4">
    <name type="scientific">Oceanobacillus sojae</name>
    <dbReference type="NCBI Taxonomy" id="582851"/>
    <lineage>
        <taxon>Bacteria</taxon>
        <taxon>Bacillati</taxon>
        <taxon>Bacillota</taxon>
        <taxon>Bacilli</taxon>
        <taxon>Bacillales</taxon>
        <taxon>Bacillaceae</taxon>
        <taxon>Oceanobacillus</taxon>
    </lineage>
</organism>
<comment type="caution">
    <text evidence="3">The sequence shown here is derived from an EMBL/GenBank/DDBJ whole genome shotgun (WGS) entry which is preliminary data.</text>
</comment>
<feature type="domain" description="Tal N-terminal tail tube TT1" evidence="2">
    <location>
        <begin position="1"/>
        <end position="81"/>
    </location>
</feature>
<evidence type="ECO:0000259" key="1">
    <source>
        <dbReference type="Pfam" id="PF06605"/>
    </source>
</evidence>
<evidence type="ECO:0000313" key="3">
    <source>
        <dbReference type="EMBL" id="GEN87258.1"/>
    </source>
</evidence>
<feature type="domain" description="Tail spike" evidence="1">
    <location>
        <begin position="84"/>
        <end position="323"/>
    </location>
</feature>
<proteinExistence type="predicted"/>
<dbReference type="InterPro" id="IPR010572">
    <property type="entry name" value="Tail_dom"/>
</dbReference>
<dbReference type="Pfam" id="PF06605">
    <property type="entry name" value="Prophage_tail"/>
    <property type="match status" value="1"/>
</dbReference>
<dbReference type="EMBL" id="BJYM01000007">
    <property type="protein sequence ID" value="GEN87258.1"/>
    <property type="molecule type" value="Genomic_DNA"/>
</dbReference>
<keyword evidence="4" id="KW-1185">Reference proteome</keyword>